<evidence type="ECO:0000313" key="5">
    <source>
        <dbReference type="Proteomes" id="UP001470230"/>
    </source>
</evidence>
<dbReference type="Gene3D" id="1.20.5.170">
    <property type="match status" value="1"/>
</dbReference>
<feature type="domain" description="BZIP" evidence="2">
    <location>
        <begin position="155"/>
        <end position="168"/>
    </location>
</feature>
<evidence type="ECO:0000256" key="1">
    <source>
        <dbReference type="SAM" id="MobiDB-lite"/>
    </source>
</evidence>
<sequence>MQVSPSELRFFMQPSFQDNSFFMQPNILLPPLKVKQPVAAPATFTTFSSIPPLTPNSSHAHNSSNLNNSSVQSQSLILNPLNPNPGRNAILNVHNYNSLPVQPQMVSNIVYPQPNLTTSSSNASDSGSSEDESEEESPVKGQRKVLDATEKKDLKERNRIAAQKWRKKKDKYLTELESANDVLRQQALSLCGQMQALRVENKLLEDELQFFQSFMSKIMHVAPKH</sequence>
<dbReference type="SUPFAM" id="SSF57959">
    <property type="entry name" value="Leucine zipper domain"/>
    <property type="match status" value="1"/>
</dbReference>
<evidence type="ECO:0000313" key="4">
    <source>
        <dbReference type="EMBL" id="KAK8895041.1"/>
    </source>
</evidence>
<dbReference type="EMBL" id="JAPFFF010000003">
    <property type="protein sequence ID" value="KAK8895041.1"/>
    <property type="molecule type" value="Genomic_DNA"/>
</dbReference>
<dbReference type="Proteomes" id="UP001470230">
    <property type="component" value="Unassembled WGS sequence"/>
</dbReference>
<protein>
    <recommendedName>
        <fullName evidence="2">BZIP domain-containing protein</fullName>
    </recommendedName>
</protein>
<name>A0ABR2KW56_9EUKA</name>
<evidence type="ECO:0000259" key="2">
    <source>
        <dbReference type="PROSITE" id="PS00036"/>
    </source>
</evidence>
<organism evidence="4 5">
    <name type="scientific">Tritrichomonas musculus</name>
    <dbReference type="NCBI Taxonomy" id="1915356"/>
    <lineage>
        <taxon>Eukaryota</taxon>
        <taxon>Metamonada</taxon>
        <taxon>Parabasalia</taxon>
        <taxon>Tritrichomonadida</taxon>
        <taxon>Tritrichomonadidae</taxon>
        <taxon>Tritrichomonas</taxon>
    </lineage>
</organism>
<reference evidence="4 5" key="1">
    <citation type="submission" date="2024-04" db="EMBL/GenBank/DDBJ databases">
        <title>Tritrichomonas musculus Genome.</title>
        <authorList>
            <person name="Alves-Ferreira E."/>
            <person name="Grigg M."/>
            <person name="Lorenzi H."/>
            <person name="Galac M."/>
        </authorList>
    </citation>
    <scope>NUCLEOTIDE SEQUENCE [LARGE SCALE GENOMIC DNA]</scope>
    <source>
        <strain evidence="4 5">EAF2021</strain>
    </source>
</reference>
<feature type="region of interest" description="Disordered" evidence="1">
    <location>
        <begin position="112"/>
        <end position="145"/>
    </location>
</feature>
<gene>
    <name evidence="3" type="ORF">M9Y10_023482</name>
    <name evidence="4" type="ORF">M9Y10_023483</name>
</gene>
<dbReference type="InterPro" id="IPR004827">
    <property type="entry name" value="bZIP"/>
</dbReference>
<accession>A0ABR2KW56</accession>
<keyword evidence="5" id="KW-1185">Reference proteome</keyword>
<proteinExistence type="predicted"/>
<comment type="caution">
    <text evidence="4">The sequence shown here is derived from an EMBL/GenBank/DDBJ whole genome shotgun (WGS) entry which is preliminary data.</text>
</comment>
<dbReference type="InterPro" id="IPR046347">
    <property type="entry name" value="bZIP_sf"/>
</dbReference>
<dbReference type="EMBL" id="JAPFFF010000003">
    <property type="protein sequence ID" value="KAK8895040.1"/>
    <property type="molecule type" value="Genomic_DNA"/>
</dbReference>
<evidence type="ECO:0000313" key="3">
    <source>
        <dbReference type="EMBL" id="KAK8895040.1"/>
    </source>
</evidence>
<dbReference type="PROSITE" id="PS00036">
    <property type="entry name" value="BZIP_BASIC"/>
    <property type="match status" value="1"/>
</dbReference>